<reference evidence="4" key="1">
    <citation type="submission" date="2021-05" db="EMBL/GenBank/DDBJ databases">
        <authorList>
            <person name="Alioto T."/>
            <person name="Alioto T."/>
            <person name="Gomez Garrido J."/>
        </authorList>
    </citation>
    <scope>NUCLEOTIDE SEQUENCE</scope>
</reference>
<dbReference type="InterPro" id="IPR026847">
    <property type="entry name" value="VPS13"/>
</dbReference>
<feature type="compositionally biased region" description="Basic and acidic residues" evidence="2">
    <location>
        <begin position="681"/>
        <end position="697"/>
    </location>
</feature>
<sequence>MMELNFCNVKLGYESRPRTSSHKISVAVGAVSLYDHCSPDSVFPVLISPQNSEEAPSGKPTRTLPPGLARLLPQSPSSSLPPPLSPLFHLVYEFRPFHSACDYRLHIESQSLDVVYNPVATRWLIDFFTKPHQTRDDDLREAARQGYASMKYKTKQRLLRNWDHIAHGNMVSIRQRLLRNWDHIAHGNMSNKKVWDLEFNISAPQIFLVEHFNDKNAVICVVDFGKLHFSNKKNAVDVLSSSSNVMSGGDSFDDEDDEAFQTPCSTPPGSQFGDSPPLSYSRVNSSSFLGGGSGAEPPPASVAGGLGLNDRALLDRLYDRYVMELNDLQILVGKVRDNWKFAQSKGSSALHVLDRFNISLQIDRRIMYTTDPQFPSLSISGNLPKLTVHVNESKIVSLRTMLTVVTESSLGSPLRDENLASNPEPSECESSRRDHEIEEAIDDALEESKLVILQFTIDNMELEVQSRGRSVAELQVQGVKAAYTQRSHMTCLSLSVHSLLLVDALQTFGPDFELLLASHKHVGMDSVSGSLRDSEPCSPTSPGSPDPSLQRRNNTSPIALTQALHSLSVQEYCARAVSPINIASPPLITPSFVKPPLDGQHSEALISVEIIFIEDNANGVSSQSNLNSGGDPGGKRENLQIATIQFNNLDVIANQETIVELMGFTKRVFPPMKSKRSHRPYFKESHSSDLHECREDAPAPPPSKNKPPPAHSGGEPRPPPITSTRTELAFDFHRLNVLLLRAVAKDGVIVAKKIATATMSEAKVQATVGEELVVQGSLGGLQVLDLTPEGQTHQRILSLGQDPLVEQTQQSNQNTPRDLFTSLSADLYRMAGYGPAASKPAAPAPIDSQAFSFSITRPLKEDVIEDFAHVHIRLASVWYTHSARFLLELGSCAKEFNQYLTNLARSIGNAATEMAIGLVQTRAESLAQSLSMNGRMSRYGSLSDVSSTPRKSHNRRFSWSQSVEQLDTNYTCGCNTPRENTAANINIRLDLVMDSPVCVLPQNIP</sequence>
<dbReference type="PANTHER" id="PTHR16166">
    <property type="entry name" value="VACUOLAR PROTEIN SORTING-ASSOCIATED PROTEIN VPS13"/>
    <property type="match status" value="1"/>
</dbReference>
<feature type="compositionally biased region" description="Pro residues" evidence="2">
    <location>
        <begin position="698"/>
        <end position="721"/>
    </location>
</feature>
<organism evidence="4">
    <name type="scientific">Cacopsylla melanoneura</name>
    <dbReference type="NCBI Taxonomy" id="428564"/>
    <lineage>
        <taxon>Eukaryota</taxon>
        <taxon>Metazoa</taxon>
        <taxon>Ecdysozoa</taxon>
        <taxon>Arthropoda</taxon>
        <taxon>Hexapoda</taxon>
        <taxon>Insecta</taxon>
        <taxon>Pterygota</taxon>
        <taxon>Neoptera</taxon>
        <taxon>Paraneoptera</taxon>
        <taxon>Hemiptera</taxon>
        <taxon>Sternorrhyncha</taxon>
        <taxon>Psylloidea</taxon>
        <taxon>Psyllidae</taxon>
        <taxon>Psyllinae</taxon>
        <taxon>Cacopsylla</taxon>
    </lineage>
</organism>
<dbReference type="GO" id="GO:0007005">
    <property type="term" value="P:mitochondrion organization"/>
    <property type="evidence" value="ECO:0007669"/>
    <property type="project" value="TreeGrafter"/>
</dbReference>
<evidence type="ECO:0000313" key="4">
    <source>
        <dbReference type="EMBL" id="CAG6720299.1"/>
    </source>
</evidence>
<dbReference type="Pfam" id="PF12624">
    <property type="entry name" value="VPS13_N"/>
    <property type="match status" value="1"/>
</dbReference>
<dbReference type="AlphaFoldDB" id="A0A8D8VB92"/>
<feature type="region of interest" description="Disordered" evidence="2">
    <location>
        <begin position="49"/>
        <end position="77"/>
    </location>
</feature>
<evidence type="ECO:0000256" key="2">
    <source>
        <dbReference type="SAM" id="MobiDB-lite"/>
    </source>
</evidence>
<feature type="compositionally biased region" description="Polar residues" evidence="2">
    <location>
        <begin position="262"/>
        <end position="273"/>
    </location>
</feature>
<dbReference type="PANTHER" id="PTHR16166:SF141">
    <property type="entry name" value="INTERMEMBRANE LIPID TRANSFER PROTEIN VPS13D"/>
    <property type="match status" value="1"/>
</dbReference>
<dbReference type="GO" id="GO:0006623">
    <property type="term" value="P:protein targeting to vacuole"/>
    <property type="evidence" value="ECO:0007669"/>
    <property type="project" value="TreeGrafter"/>
</dbReference>
<dbReference type="InterPro" id="IPR026854">
    <property type="entry name" value="VPS13_N"/>
</dbReference>
<accession>A0A8D8VB92</accession>
<name>A0A8D8VB92_9HEMI</name>
<evidence type="ECO:0000256" key="1">
    <source>
        <dbReference type="ARBA" id="ARBA00022448"/>
    </source>
</evidence>
<evidence type="ECO:0000259" key="3">
    <source>
        <dbReference type="Pfam" id="PF12624"/>
    </source>
</evidence>
<feature type="region of interest" description="Disordered" evidence="2">
    <location>
        <begin position="247"/>
        <end position="276"/>
    </location>
</feature>
<proteinExistence type="predicted"/>
<feature type="region of interest" description="Disordered" evidence="2">
    <location>
        <begin position="527"/>
        <end position="553"/>
    </location>
</feature>
<feature type="compositionally biased region" description="Polar residues" evidence="2">
    <location>
        <begin position="527"/>
        <end position="543"/>
    </location>
</feature>
<dbReference type="EMBL" id="HBUF01360286">
    <property type="protein sequence ID" value="CAG6720299.1"/>
    <property type="molecule type" value="Transcribed_RNA"/>
</dbReference>
<protein>
    <submittedName>
        <fullName evidence="4">Vacuolar protein sorting-associated protein 13D</fullName>
    </submittedName>
</protein>
<keyword evidence="1" id="KW-0813">Transport</keyword>
<feature type="domain" description="Chorein N-terminal" evidence="3">
    <location>
        <begin position="2"/>
        <end position="740"/>
    </location>
</feature>
<dbReference type="GO" id="GO:0045053">
    <property type="term" value="P:protein retention in Golgi apparatus"/>
    <property type="evidence" value="ECO:0007669"/>
    <property type="project" value="TreeGrafter"/>
</dbReference>
<feature type="region of interest" description="Disordered" evidence="2">
    <location>
        <begin position="673"/>
        <end position="724"/>
    </location>
</feature>
<feature type="region of interest" description="Disordered" evidence="2">
    <location>
        <begin position="412"/>
        <end position="434"/>
    </location>
</feature>